<reference evidence="1 2" key="1">
    <citation type="journal article" date="2016" name="BMC Genomics">
        <title>Combined genomic and structural analyses of a cultured magnetotactic bacterium reveals its niche adaptation to a dynamic environment.</title>
        <authorList>
            <person name="Araujo A.C."/>
            <person name="Morillo V."/>
            <person name="Cypriano J."/>
            <person name="Teixeira L.C."/>
            <person name="Leao P."/>
            <person name="Lyra S."/>
            <person name="Almeida L.G."/>
            <person name="Bazylinski D.A."/>
            <person name="Vasconcellos A.T."/>
            <person name="Abreu F."/>
            <person name="Lins U."/>
        </authorList>
    </citation>
    <scope>NUCLEOTIDE SEQUENCE [LARGE SCALE GENOMIC DNA]</scope>
    <source>
        <strain evidence="1 2">IT-1</strain>
    </source>
</reference>
<proteinExistence type="predicted"/>
<name>A0A1Y2KAW7_9PROT</name>
<dbReference type="STRING" id="1434232.MAIT1_00010"/>
<keyword evidence="1" id="KW-0378">Hydrolase</keyword>
<dbReference type="EMBL" id="LVJN01000015">
    <property type="protein sequence ID" value="OSM07074.1"/>
    <property type="molecule type" value="Genomic_DNA"/>
</dbReference>
<sequence length="176" mass="18706">MHVIFSHGKEAHPAGEKILALTRVATQLGFTTESIDYRDQRNDPEGRVARLLAAADNAPRPLVLVGSSMGGYVSAVASASLRPQGMLLLAPAIGLPGYADPDPQPCADHLQIVHGWMDEIAPVQNVTAYAFAHAAPLCVLPDGHRLLASMTQIEMLFAQLLQRVAADHAQASAVSE</sequence>
<gene>
    <name evidence="1" type="ORF">MAIT1_00010</name>
</gene>
<dbReference type="InterPro" id="IPR029058">
    <property type="entry name" value="AB_hydrolase_fold"/>
</dbReference>
<dbReference type="RefSeq" id="WP_085441019.1">
    <property type="nucleotide sequence ID" value="NZ_LVJN01000015.1"/>
</dbReference>
<comment type="caution">
    <text evidence="1">The sequence shown here is derived from an EMBL/GenBank/DDBJ whole genome shotgun (WGS) entry which is preliminary data.</text>
</comment>
<keyword evidence="2" id="KW-1185">Reference proteome</keyword>
<dbReference type="AlphaFoldDB" id="A0A1Y2KAW7"/>
<evidence type="ECO:0000313" key="2">
    <source>
        <dbReference type="Proteomes" id="UP000194003"/>
    </source>
</evidence>
<dbReference type="Gene3D" id="3.40.50.1820">
    <property type="entry name" value="alpha/beta hydrolase"/>
    <property type="match status" value="1"/>
</dbReference>
<protein>
    <submittedName>
        <fullName evidence="1">Putative alpha/beta fold family hydrolase</fullName>
    </submittedName>
</protein>
<dbReference type="SUPFAM" id="SSF53474">
    <property type="entry name" value="alpha/beta-Hydrolases"/>
    <property type="match status" value="1"/>
</dbReference>
<organism evidence="1 2">
    <name type="scientific">Magnetofaba australis IT-1</name>
    <dbReference type="NCBI Taxonomy" id="1434232"/>
    <lineage>
        <taxon>Bacteria</taxon>
        <taxon>Pseudomonadati</taxon>
        <taxon>Pseudomonadota</taxon>
        <taxon>Magnetococcia</taxon>
        <taxon>Magnetococcales</taxon>
        <taxon>Magnetococcaceae</taxon>
        <taxon>Magnetofaba</taxon>
    </lineage>
</organism>
<dbReference type="OrthoDB" id="9805640at2"/>
<dbReference type="GO" id="GO:0016787">
    <property type="term" value="F:hydrolase activity"/>
    <property type="evidence" value="ECO:0007669"/>
    <property type="project" value="UniProtKB-KW"/>
</dbReference>
<dbReference type="Proteomes" id="UP000194003">
    <property type="component" value="Unassembled WGS sequence"/>
</dbReference>
<evidence type="ECO:0000313" key="1">
    <source>
        <dbReference type="EMBL" id="OSM07074.1"/>
    </source>
</evidence>
<accession>A0A1Y2KAW7</accession>